<keyword evidence="5" id="KW-0067">ATP-binding</keyword>
<dbReference type="RefSeq" id="WP_377458734.1">
    <property type="nucleotide sequence ID" value="NZ_JBHLUB010000027.1"/>
</dbReference>
<keyword evidence="6" id="KW-0460">Magnesium</keyword>
<dbReference type="InterPro" id="IPR027303">
    <property type="entry name" value="Gln_synth_gly_rich_site"/>
</dbReference>
<evidence type="ECO:0000256" key="5">
    <source>
        <dbReference type="ARBA" id="ARBA00022840"/>
    </source>
</evidence>
<dbReference type="EC" id="6.3.1.2" evidence="11"/>
<evidence type="ECO:0000256" key="1">
    <source>
        <dbReference type="ARBA" id="ARBA00001946"/>
    </source>
</evidence>
<evidence type="ECO:0000259" key="9">
    <source>
        <dbReference type="PROSITE" id="PS51986"/>
    </source>
</evidence>
<gene>
    <name evidence="11" type="primary">glnT</name>
    <name evidence="11" type="ORF">ACFFFR_06070</name>
</gene>
<dbReference type="SUPFAM" id="SSF55931">
    <property type="entry name" value="Glutamine synthetase/guanido kinase"/>
    <property type="match status" value="1"/>
</dbReference>
<evidence type="ECO:0000259" key="10">
    <source>
        <dbReference type="PROSITE" id="PS51987"/>
    </source>
</evidence>
<evidence type="ECO:0000256" key="7">
    <source>
        <dbReference type="PROSITE-ProRule" id="PRU01330"/>
    </source>
</evidence>
<dbReference type="InterPro" id="IPR008147">
    <property type="entry name" value="Gln_synt_N"/>
</dbReference>
<comment type="caution">
    <text evidence="11">The sequence shown here is derived from an EMBL/GenBank/DDBJ whole genome shotgun (WGS) entry which is preliminary data.</text>
</comment>
<accession>A0ABV6PA36</accession>
<dbReference type="InterPro" id="IPR008146">
    <property type="entry name" value="Gln_synth_cat_dom"/>
</dbReference>
<evidence type="ECO:0000256" key="4">
    <source>
        <dbReference type="ARBA" id="ARBA00022741"/>
    </source>
</evidence>
<dbReference type="EMBL" id="JBHLUB010000027">
    <property type="protein sequence ID" value="MFC0581948.1"/>
    <property type="molecule type" value="Genomic_DNA"/>
</dbReference>
<proteinExistence type="inferred from homology"/>
<protein>
    <submittedName>
        <fullName evidence="11">Type III glutamate--ammonia ligase</fullName>
        <ecNumber evidence="11">6.3.1.2</ecNumber>
    </submittedName>
</protein>
<evidence type="ECO:0000256" key="6">
    <source>
        <dbReference type="ARBA" id="ARBA00022842"/>
    </source>
</evidence>
<comment type="cofactor">
    <cofactor evidence="1">
        <name>Mg(2+)</name>
        <dbReference type="ChEBI" id="CHEBI:18420"/>
    </cofactor>
</comment>
<evidence type="ECO:0000313" key="11">
    <source>
        <dbReference type="EMBL" id="MFC0581948.1"/>
    </source>
</evidence>
<reference evidence="11 12" key="1">
    <citation type="submission" date="2024-09" db="EMBL/GenBank/DDBJ databases">
        <authorList>
            <person name="Sun Q."/>
            <person name="Mori K."/>
        </authorList>
    </citation>
    <scope>NUCLEOTIDE SEQUENCE [LARGE SCALE GENOMIC DNA]</scope>
    <source>
        <strain evidence="11 12">NCAIM B.02604</strain>
    </source>
</reference>
<dbReference type="SUPFAM" id="SSF54368">
    <property type="entry name" value="Glutamine synthetase, N-terminal domain"/>
    <property type="match status" value="1"/>
</dbReference>
<dbReference type="Gene3D" id="3.30.590.10">
    <property type="entry name" value="Glutamine synthetase/guanido kinase, catalytic domain"/>
    <property type="match status" value="1"/>
</dbReference>
<dbReference type="PROSITE" id="PS51987">
    <property type="entry name" value="GS_CATALYTIC"/>
    <property type="match status" value="1"/>
</dbReference>
<dbReference type="Pfam" id="PF00120">
    <property type="entry name" value="Gln-synt_C"/>
    <property type="match status" value="1"/>
</dbReference>
<keyword evidence="12" id="KW-1185">Reference proteome</keyword>
<dbReference type="InterPro" id="IPR014746">
    <property type="entry name" value="Gln_synth/guanido_kin_cat_dom"/>
</dbReference>
<evidence type="ECO:0000256" key="3">
    <source>
        <dbReference type="ARBA" id="ARBA00022598"/>
    </source>
</evidence>
<dbReference type="SMART" id="SM01230">
    <property type="entry name" value="Gln-synt_C"/>
    <property type="match status" value="1"/>
</dbReference>
<organism evidence="11 12">
    <name type="scientific">Micrococcoides hystricis</name>
    <dbReference type="NCBI Taxonomy" id="1572761"/>
    <lineage>
        <taxon>Bacteria</taxon>
        <taxon>Bacillati</taxon>
        <taxon>Actinomycetota</taxon>
        <taxon>Actinomycetes</taxon>
        <taxon>Micrococcales</taxon>
        <taxon>Micrococcaceae</taxon>
        <taxon>Micrococcoides</taxon>
    </lineage>
</organism>
<dbReference type="PROSITE" id="PS00181">
    <property type="entry name" value="GLNA_ATP"/>
    <property type="match status" value="1"/>
</dbReference>
<keyword evidence="3 11" id="KW-0436">Ligase</keyword>
<dbReference type="Gene3D" id="3.10.20.70">
    <property type="entry name" value="Glutamine synthetase, N-terminal domain"/>
    <property type="match status" value="1"/>
</dbReference>
<dbReference type="NCBIfam" id="TIGR03105">
    <property type="entry name" value="gln_synth_III"/>
    <property type="match status" value="1"/>
</dbReference>
<feature type="domain" description="GS beta-grasp" evidence="9">
    <location>
        <begin position="19"/>
        <end position="110"/>
    </location>
</feature>
<evidence type="ECO:0000256" key="8">
    <source>
        <dbReference type="RuleBase" id="RU000384"/>
    </source>
</evidence>
<dbReference type="Proteomes" id="UP001589862">
    <property type="component" value="Unassembled WGS sequence"/>
</dbReference>
<keyword evidence="4" id="KW-0547">Nucleotide-binding</keyword>
<dbReference type="InterPro" id="IPR036651">
    <property type="entry name" value="Gln_synt_N_sf"/>
</dbReference>
<dbReference type="InterPro" id="IPR017536">
    <property type="entry name" value="Glutamine_synthetase_typeIII"/>
</dbReference>
<name>A0ABV6PA36_9MICC</name>
<dbReference type="PROSITE" id="PS51986">
    <property type="entry name" value="GS_BETA_GRASP"/>
    <property type="match status" value="1"/>
</dbReference>
<evidence type="ECO:0000256" key="2">
    <source>
        <dbReference type="ARBA" id="ARBA00009897"/>
    </source>
</evidence>
<dbReference type="PANTHER" id="PTHR43785:SF14">
    <property type="entry name" value="GLUTAMINE SYNTHETASE"/>
    <property type="match status" value="1"/>
</dbReference>
<comment type="similarity">
    <text evidence="2 7 8">Belongs to the glutamine synthetase family.</text>
</comment>
<feature type="domain" description="GS catalytic" evidence="10">
    <location>
        <begin position="108"/>
        <end position="469"/>
    </location>
</feature>
<dbReference type="GO" id="GO:0004356">
    <property type="term" value="F:glutamine synthetase activity"/>
    <property type="evidence" value="ECO:0007669"/>
    <property type="project" value="UniProtKB-EC"/>
</dbReference>
<sequence length="469" mass="52721">MPIQQPQTVEEVKKLCEEKGIEFIFASFSEIKGKSNAKLVPAEHVEDLFAEGAGAAGFAAGDIGQGPHSPDVVTLPDPKTFRVVPWKKNLGHVIGNAYVNGEPWPFCPRTILQRQVERAREMGFDFRLGFEAEFMLVNFDEDGNLQVADEHDNWARPCYDVKSLSRNYEFATRLSKYVTELGWENYAVDHEDGNGQFECNVTYADAVESADRAIFFRYMVDMLAREHGALATFMPKPFTDNTGNGMHFTMSLWDMENDINLFEAQDGEEDPRGFGLSDVAYHFIAGLLEHARGYAAFAAPTVNSYKRLKPGTETIRTWVPVARTWGGNNRTQMIRIARNGAIEDRTPDFSGSPYLAMAAALAAGLDGIERKLDPGPINEKNLYDFSPSQLRERGIKLLPGSLWEACHYLGKDDVLREAFGKVPKDGPEGEPSDATEDFIDYYIRVKNDEFHEVTDEVSPIEIERYLLFP</sequence>
<dbReference type="PANTHER" id="PTHR43785">
    <property type="entry name" value="GAMMA-GLUTAMYLPUTRESCINE SYNTHETASE"/>
    <property type="match status" value="1"/>
</dbReference>
<evidence type="ECO:0000313" key="12">
    <source>
        <dbReference type="Proteomes" id="UP001589862"/>
    </source>
</evidence>